<feature type="compositionally biased region" description="Pro residues" evidence="6">
    <location>
        <begin position="604"/>
        <end position="614"/>
    </location>
</feature>
<feature type="compositionally biased region" description="Polar residues" evidence="6">
    <location>
        <begin position="309"/>
        <end position="323"/>
    </location>
</feature>
<sequence>MDLSVDMLPIAGPKLAPDTQNIGYRYRKGQEQGQSTPSRPIQQEESQLSANQSSAALEGMCLSSVVAARAVKSSESISVTNNNNCTSSNNNINNNNNNDNHNSNINKTGVDGRQNSSSILSASPVHSDALGKHTNRGEEDSCRAPPACVSPPPPGASLASPENMPHKRTTSSCLGQEEKKKRKKSATSHGHVSFHTRILKRQMHSEDRSAISIKDESNESNEDVDNTQKPKHLRETLSCCSSLSPSTQDIATDCSNVRQGRDIQGQGQSSHSSDGLSMQPEARPSAIVKIKTELPSPSQSYHSNDDSNNECSSTLSGPESSSCEGRGMSMVSPSSCPQSGETTKAKGSSVSSGESPRLVRTPSPTSHERQFHQLHQQQNLNQLQQHYGPLQSQNYHEFQHHFLGQLYPPHHKLFSPNYSNNSHSSHPPYPYPSSPHQQQHYDFLLAAKRASAAASSSPSSSSMPPSPDRHSHQHLQQQHHHHHHHHHQQLHTEHHVATGAPPVRPQQLSPKASNFSIAAILGSSCGRKTPSTTTTTANIIKITHNSNTDRHRDTEREDPRNSDRPARNCIVQTRCPLPGPRHSPYRGSPAHTEDLRHSESRPSTPTPPLTPPTPSMASPIRDCDGDAEIDVGGNDPAAIVTPQPEKEESRNFDDDSVCCKASERGEEKGETTKTKCRLETKDLWDKFHELGTEMIITKTGR</sequence>
<feature type="compositionally biased region" description="Basic residues" evidence="6">
    <location>
        <begin position="180"/>
        <end position="202"/>
    </location>
</feature>
<keyword evidence="2 5" id="KW-0238">DNA-binding</keyword>
<keyword evidence="9" id="KW-1185">Reference proteome</keyword>
<feature type="compositionally biased region" description="Basic and acidic residues" evidence="6">
    <location>
        <begin position="547"/>
        <end position="566"/>
    </location>
</feature>
<dbReference type="InterPro" id="IPR046360">
    <property type="entry name" value="T-box_DNA-bd"/>
</dbReference>
<feature type="region of interest" description="Disordered" evidence="6">
    <location>
        <begin position="524"/>
        <end position="657"/>
    </location>
</feature>
<dbReference type="EMBL" id="BLXT01002595">
    <property type="protein sequence ID" value="GFN95978.1"/>
    <property type="molecule type" value="Genomic_DNA"/>
</dbReference>
<evidence type="ECO:0000313" key="8">
    <source>
        <dbReference type="EMBL" id="GFN95978.1"/>
    </source>
</evidence>
<evidence type="ECO:0000256" key="6">
    <source>
        <dbReference type="SAM" id="MobiDB-lite"/>
    </source>
</evidence>
<evidence type="ECO:0000256" key="2">
    <source>
        <dbReference type="ARBA" id="ARBA00023125"/>
    </source>
</evidence>
<dbReference type="InterPro" id="IPR008967">
    <property type="entry name" value="p53-like_TF_DNA-bd_sf"/>
</dbReference>
<dbReference type="GO" id="GO:0045893">
    <property type="term" value="P:positive regulation of DNA-templated transcription"/>
    <property type="evidence" value="ECO:0007669"/>
    <property type="project" value="InterPro"/>
</dbReference>
<feature type="compositionally biased region" description="Basic and acidic residues" evidence="6">
    <location>
        <begin position="591"/>
        <end position="600"/>
    </location>
</feature>
<dbReference type="GO" id="GO:0003700">
    <property type="term" value="F:DNA-binding transcription factor activity"/>
    <property type="evidence" value="ECO:0007669"/>
    <property type="project" value="InterPro"/>
</dbReference>
<evidence type="ECO:0000259" key="7">
    <source>
        <dbReference type="PROSITE" id="PS50252"/>
    </source>
</evidence>
<feature type="region of interest" description="Disordered" evidence="6">
    <location>
        <begin position="295"/>
        <end position="368"/>
    </location>
</feature>
<feature type="compositionally biased region" description="Low complexity" evidence="6">
    <location>
        <begin position="75"/>
        <end position="106"/>
    </location>
</feature>
<dbReference type="GO" id="GO:0003677">
    <property type="term" value="F:DNA binding"/>
    <property type="evidence" value="ECO:0007669"/>
    <property type="project" value="UniProtKB-UniRule"/>
</dbReference>
<gene>
    <name evidence="8" type="ORF">PoB_002248400</name>
</gene>
<dbReference type="Pfam" id="PF00907">
    <property type="entry name" value="T-box"/>
    <property type="match status" value="1"/>
</dbReference>
<evidence type="ECO:0000256" key="1">
    <source>
        <dbReference type="ARBA" id="ARBA00023015"/>
    </source>
</evidence>
<feature type="region of interest" description="Disordered" evidence="6">
    <location>
        <begin position="414"/>
        <end position="509"/>
    </location>
</feature>
<comment type="subcellular location">
    <subcellularLocation>
        <location evidence="5">Nucleus</location>
    </subcellularLocation>
</comment>
<protein>
    <submittedName>
        <fullName evidence="8">T-box transcription factor tbx20</fullName>
    </submittedName>
</protein>
<comment type="caution">
    <text evidence="5">Lacks conserved residue(s) required for the propagation of feature annotation.</text>
</comment>
<dbReference type="PROSITE" id="PS50252">
    <property type="entry name" value="TBOX_3"/>
    <property type="match status" value="1"/>
</dbReference>
<keyword evidence="1" id="KW-0805">Transcription regulation</keyword>
<organism evidence="8 9">
    <name type="scientific">Plakobranchus ocellatus</name>
    <dbReference type="NCBI Taxonomy" id="259542"/>
    <lineage>
        <taxon>Eukaryota</taxon>
        <taxon>Metazoa</taxon>
        <taxon>Spiralia</taxon>
        <taxon>Lophotrochozoa</taxon>
        <taxon>Mollusca</taxon>
        <taxon>Gastropoda</taxon>
        <taxon>Heterobranchia</taxon>
        <taxon>Euthyneura</taxon>
        <taxon>Panpulmonata</taxon>
        <taxon>Sacoglossa</taxon>
        <taxon>Placobranchoidea</taxon>
        <taxon>Plakobranchidae</taxon>
        <taxon>Plakobranchus</taxon>
    </lineage>
</organism>
<dbReference type="GO" id="GO:0005634">
    <property type="term" value="C:nucleus"/>
    <property type="evidence" value="ECO:0007669"/>
    <property type="project" value="UniProtKB-SubCell"/>
</dbReference>
<feature type="compositionally biased region" description="Low complexity" evidence="6">
    <location>
        <begin position="529"/>
        <end position="543"/>
    </location>
</feature>
<feature type="region of interest" description="Disordered" evidence="6">
    <location>
        <begin position="260"/>
        <end position="281"/>
    </location>
</feature>
<feature type="compositionally biased region" description="Basic and acidic residues" evidence="6">
    <location>
        <begin position="644"/>
        <end position="653"/>
    </location>
</feature>
<feature type="compositionally biased region" description="Low complexity" evidence="6">
    <location>
        <begin position="264"/>
        <end position="277"/>
    </location>
</feature>
<dbReference type="SUPFAM" id="SSF49417">
    <property type="entry name" value="p53-like transcription factors"/>
    <property type="match status" value="1"/>
</dbReference>
<feature type="compositionally biased region" description="Basic residues" evidence="6">
    <location>
        <begin position="471"/>
        <end position="489"/>
    </location>
</feature>
<evidence type="ECO:0000256" key="4">
    <source>
        <dbReference type="ARBA" id="ARBA00023242"/>
    </source>
</evidence>
<evidence type="ECO:0000313" key="9">
    <source>
        <dbReference type="Proteomes" id="UP000735302"/>
    </source>
</evidence>
<proteinExistence type="predicted"/>
<keyword evidence="4 5" id="KW-0539">Nucleus</keyword>
<evidence type="ECO:0000256" key="5">
    <source>
        <dbReference type="PROSITE-ProRule" id="PRU00201"/>
    </source>
</evidence>
<feature type="compositionally biased region" description="Low complexity" evidence="6">
    <location>
        <begin position="415"/>
        <end position="426"/>
    </location>
</feature>
<name>A0AAV3ZQ14_9GAST</name>
<comment type="caution">
    <text evidence="8">The sequence shown here is derived from an EMBL/GenBank/DDBJ whole genome shotgun (WGS) entry which is preliminary data.</text>
</comment>
<dbReference type="Proteomes" id="UP000735302">
    <property type="component" value="Unassembled WGS sequence"/>
</dbReference>
<feature type="compositionally biased region" description="Polar residues" evidence="6">
    <location>
        <begin position="31"/>
        <end position="41"/>
    </location>
</feature>
<feature type="domain" description="T-box" evidence="7">
    <location>
        <begin position="678"/>
        <end position="701"/>
    </location>
</feature>
<evidence type="ECO:0000256" key="3">
    <source>
        <dbReference type="ARBA" id="ARBA00023163"/>
    </source>
</evidence>
<reference evidence="8 9" key="1">
    <citation type="journal article" date="2021" name="Elife">
        <title>Chloroplast acquisition without the gene transfer in kleptoplastic sea slugs, Plakobranchus ocellatus.</title>
        <authorList>
            <person name="Maeda T."/>
            <person name="Takahashi S."/>
            <person name="Yoshida T."/>
            <person name="Shimamura S."/>
            <person name="Takaki Y."/>
            <person name="Nagai Y."/>
            <person name="Toyoda A."/>
            <person name="Suzuki Y."/>
            <person name="Arimoto A."/>
            <person name="Ishii H."/>
            <person name="Satoh N."/>
            <person name="Nishiyama T."/>
            <person name="Hasebe M."/>
            <person name="Maruyama T."/>
            <person name="Minagawa J."/>
            <person name="Obokata J."/>
            <person name="Shigenobu S."/>
        </authorList>
    </citation>
    <scope>NUCLEOTIDE SEQUENCE [LARGE SCALE GENOMIC DNA]</scope>
</reference>
<feature type="compositionally biased region" description="Basic and acidic residues" evidence="6">
    <location>
        <begin position="203"/>
        <end position="217"/>
    </location>
</feature>
<dbReference type="AlphaFoldDB" id="A0AAV3ZQ14"/>
<feature type="region of interest" description="Disordered" evidence="6">
    <location>
        <begin position="1"/>
        <end position="51"/>
    </location>
</feature>
<feature type="compositionally biased region" description="Basic and acidic residues" evidence="6">
    <location>
        <begin position="129"/>
        <end position="142"/>
    </location>
</feature>
<feature type="compositionally biased region" description="Low complexity" evidence="6">
    <location>
        <begin position="450"/>
        <end position="463"/>
    </location>
</feature>
<dbReference type="InterPro" id="IPR036960">
    <property type="entry name" value="T-box_sf"/>
</dbReference>
<dbReference type="Gene3D" id="2.60.40.820">
    <property type="entry name" value="Transcription factor, T-box"/>
    <property type="match status" value="1"/>
</dbReference>
<keyword evidence="3" id="KW-0804">Transcription</keyword>
<feature type="region of interest" description="Disordered" evidence="6">
    <location>
        <begin position="75"/>
        <end position="233"/>
    </location>
</feature>
<accession>A0AAV3ZQ14</accession>
<feature type="compositionally biased region" description="Polar residues" evidence="6">
    <location>
        <begin position="331"/>
        <end position="354"/>
    </location>
</feature>